<accession>A0A0H5QTK6</accession>
<proteinExistence type="predicted"/>
<protein>
    <submittedName>
        <fullName evidence="1">Uncharacterized protein</fullName>
    </submittedName>
</protein>
<sequence>MKQLQLQPKLLYQPMRLIAQDQFDSLLCPESIEQCMDRDVSFRDFLRPLFSGLSSSYTIEPFIPPVFSSISKVPASWNTRRSTPAALPLDNTFLISSLNRKLSSAAMAPTLLLIGSHGITRGKVIIDSKALLPHDNAL</sequence>
<dbReference type="EMBL" id="HACM01004455">
    <property type="protein sequence ID" value="CRZ04897.1"/>
    <property type="molecule type" value="Transcribed_RNA"/>
</dbReference>
<dbReference type="AlphaFoldDB" id="A0A0H5QTK6"/>
<evidence type="ECO:0000313" key="1">
    <source>
        <dbReference type="EMBL" id="CRZ04896.1"/>
    </source>
</evidence>
<name>A0A0H5QTK6_9EUKA</name>
<dbReference type="EMBL" id="HACM01004454">
    <property type="protein sequence ID" value="CRZ04896.1"/>
    <property type="molecule type" value="Transcribed_RNA"/>
</dbReference>
<reference evidence="1" key="1">
    <citation type="submission" date="2015-04" db="EMBL/GenBank/DDBJ databases">
        <title>The genome sequence of the plant pathogenic Rhizarian Plasmodiophora brassicae reveals insights in its biotrophic life cycle and the origin of chitin synthesis.</title>
        <authorList>
            <person name="Schwelm A."/>
            <person name="Fogelqvist J."/>
            <person name="Knaust A."/>
            <person name="Julke S."/>
            <person name="Lilja T."/>
            <person name="Dhandapani V."/>
            <person name="Bonilla-Rosso G."/>
            <person name="Karlsson M."/>
            <person name="Shevchenko A."/>
            <person name="Choi S.R."/>
            <person name="Kim H.G."/>
            <person name="Park J.Y."/>
            <person name="Lim Y.P."/>
            <person name="Ludwig-Muller J."/>
            <person name="Dixelius C."/>
        </authorList>
    </citation>
    <scope>NUCLEOTIDE SEQUENCE</scope>
    <source>
        <tissue evidence="1">Potato root galls</tissue>
    </source>
</reference>
<organism evidence="1">
    <name type="scientific">Spongospora subterranea</name>
    <dbReference type="NCBI Taxonomy" id="70186"/>
    <lineage>
        <taxon>Eukaryota</taxon>
        <taxon>Sar</taxon>
        <taxon>Rhizaria</taxon>
        <taxon>Endomyxa</taxon>
        <taxon>Phytomyxea</taxon>
        <taxon>Plasmodiophorida</taxon>
        <taxon>Plasmodiophoridae</taxon>
        <taxon>Spongospora</taxon>
    </lineage>
</organism>